<evidence type="ECO:0000313" key="1">
    <source>
        <dbReference type="EMBL" id="GIY75976.1"/>
    </source>
</evidence>
<organism evidence="1 2">
    <name type="scientific">Caerostris extrusa</name>
    <name type="common">Bark spider</name>
    <name type="synonym">Caerostris bankana</name>
    <dbReference type="NCBI Taxonomy" id="172846"/>
    <lineage>
        <taxon>Eukaryota</taxon>
        <taxon>Metazoa</taxon>
        <taxon>Ecdysozoa</taxon>
        <taxon>Arthropoda</taxon>
        <taxon>Chelicerata</taxon>
        <taxon>Arachnida</taxon>
        <taxon>Araneae</taxon>
        <taxon>Araneomorphae</taxon>
        <taxon>Entelegynae</taxon>
        <taxon>Araneoidea</taxon>
        <taxon>Araneidae</taxon>
        <taxon>Caerostris</taxon>
    </lineage>
</organism>
<sequence>MISFKLSRSVLFAVTQKQLSNLVVYNSNHAHFPYLEDRPKMPANWSLERQRFVAKISDVKRKWPETLPLASRMFVLYTVTKIIIIHCYLEFRDFK</sequence>
<evidence type="ECO:0000313" key="2">
    <source>
        <dbReference type="Proteomes" id="UP001054945"/>
    </source>
</evidence>
<dbReference type="AlphaFoldDB" id="A0AAV4W1W3"/>
<keyword evidence="2" id="KW-1185">Reference proteome</keyword>
<reference evidence="1 2" key="1">
    <citation type="submission" date="2021-06" db="EMBL/GenBank/DDBJ databases">
        <title>Caerostris extrusa draft genome.</title>
        <authorList>
            <person name="Kono N."/>
            <person name="Arakawa K."/>
        </authorList>
    </citation>
    <scope>NUCLEOTIDE SEQUENCE [LARGE SCALE GENOMIC DNA]</scope>
</reference>
<dbReference type="Proteomes" id="UP001054945">
    <property type="component" value="Unassembled WGS sequence"/>
</dbReference>
<comment type="caution">
    <text evidence="1">The sequence shown here is derived from an EMBL/GenBank/DDBJ whole genome shotgun (WGS) entry which is preliminary data.</text>
</comment>
<protein>
    <submittedName>
        <fullName evidence="1">Uncharacterized protein</fullName>
    </submittedName>
</protein>
<name>A0AAV4W1W3_CAEEX</name>
<gene>
    <name evidence="1" type="ORF">CEXT_44411</name>
</gene>
<dbReference type="EMBL" id="BPLR01015423">
    <property type="protein sequence ID" value="GIY75976.1"/>
    <property type="molecule type" value="Genomic_DNA"/>
</dbReference>
<proteinExistence type="predicted"/>
<accession>A0AAV4W1W3</accession>